<evidence type="ECO:0000256" key="1">
    <source>
        <dbReference type="ARBA" id="ARBA00022729"/>
    </source>
</evidence>
<dbReference type="SMART" id="SM00062">
    <property type="entry name" value="PBPb"/>
    <property type="match status" value="1"/>
</dbReference>
<dbReference type="InterPro" id="IPR001638">
    <property type="entry name" value="Solute-binding_3/MltF_N"/>
</dbReference>
<dbReference type="Gene3D" id="3.40.190.10">
    <property type="entry name" value="Periplasmic binding protein-like II"/>
    <property type="match status" value="2"/>
</dbReference>
<protein>
    <submittedName>
        <fullName evidence="3">Amino acid ABC transporter substrate-binding protein, PAAT family</fullName>
    </submittedName>
</protein>
<dbReference type="SUPFAM" id="SSF53850">
    <property type="entry name" value="Periplasmic binding protein-like II"/>
    <property type="match status" value="1"/>
</dbReference>
<evidence type="ECO:0000313" key="4">
    <source>
        <dbReference type="Proteomes" id="UP000190675"/>
    </source>
</evidence>
<organism evidence="3 4">
    <name type="scientific">Bradyrhizobium erythrophlei</name>
    <dbReference type="NCBI Taxonomy" id="1437360"/>
    <lineage>
        <taxon>Bacteria</taxon>
        <taxon>Pseudomonadati</taxon>
        <taxon>Pseudomonadota</taxon>
        <taxon>Alphaproteobacteria</taxon>
        <taxon>Hyphomicrobiales</taxon>
        <taxon>Nitrobacteraceae</taxon>
        <taxon>Bradyrhizobium</taxon>
    </lineage>
</organism>
<dbReference type="PANTHER" id="PTHR35936">
    <property type="entry name" value="MEMBRANE-BOUND LYTIC MUREIN TRANSGLYCOSYLASE F"/>
    <property type="match status" value="1"/>
</dbReference>
<sequence length="277" mass="29037">MLIEPGDPMRRMMVKLVAALAIAGSLVVAGGGAAGAADPDMQQVLAPTRKLRVGLYPGTPTSILPDPQSDGPRGVGYDLGKEFARRLGVPYEPVVFSKNAEVLEAVKTAQVDMAFTNASAERAKDMDFGPPYLEIELGYLVSQKSVISTPADIDKPGVRVGVTKGSSSDGVLSRDLKSAEVARAVTVGAAADMMAAGQLDAFATNKATLYEMAEKLPGARVLDGHWGVERHAIAIPKGRDQGRPFVEKFTSDAKSEGLVKAAIARAGLRGAMTSESK</sequence>
<dbReference type="EMBL" id="LT670818">
    <property type="protein sequence ID" value="SHH70114.1"/>
    <property type="molecule type" value="Genomic_DNA"/>
</dbReference>
<proteinExistence type="predicted"/>
<feature type="domain" description="Solute-binding protein family 3/N-terminal" evidence="2">
    <location>
        <begin position="50"/>
        <end position="266"/>
    </location>
</feature>
<evidence type="ECO:0000259" key="2">
    <source>
        <dbReference type="SMART" id="SM00062"/>
    </source>
</evidence>
<dbReference type="Proteomes" id="UP000190675">
    <property type="component" value="Chromosome I"/>
</dbReference>
<name>A0A1M5V4V2_9BRAD</name>
<dbReference type="AlphaFoldDB" id="A0A1M5V4V2"/>
<accession>A0A1M5V4V2</accession>
<dbReference type="Pfam" id="PF00497">
    <property type="entry name" value="SBP_bac_3"/>
    <property type="match status" value="1"/>
</dbReference>
<dbReference type="RefSeq" id="WP_244567771.1">
    <property type="nucleotide sequence ID" value="NZ_LT670818.1"/>
</dbReference>
<gene>
    <name evidence="3" type="ORF">SAMN05444169_8901</name>
</gene>
<evidence type="ECO:0000313" key="3">
    <source>
        <dbReference type="EMBL" id="SHH70114.1"/>
    </source>
</evidence>
<dbReference type="PANTHER" id="PTHR35936:SF17">
    <property type="entry name" value="ARGININE-BINDING EXTRACELLULAR PROTEIN ARTP"/>
    <property type="match status" value="1"/>
</dbReference>
<keyword evidence="1" id="KW-0732">Signal</keyword>
<reference evidence="3 4" key="1">
    <citation type="submission" date="2016-11" db="EMBL/GenBank/DDBJ databases">
        <authorList>
            <person name="Jaros S."/>
            <person name="Januszkiewicz K."/>
            <person name="Wedrychowicz H."/>
        </authorList>
    </citation>
    <scope>NUCLEOTIDE SEQUENCE [LARGE SCALE GENOMIC DNA]</scope>
    <source>
        <strain evidence="3 4">GAS242</strain>
    </source>
</reference>